<proteinExistence type="predicted"/>
<dbReference type="EMBL" id="CAWUHB010000050">
    <property type="protein sequence ID" value="CAK7229658.1"/>
    <property type="molecule type" value="Genomic_DNA"/>
</dbReference>
<comment type="caution">
    <text evidence="2">The sequence shown here is derived from an EMBL/GenBank/DDBJ whole genome shotgun (WGS) entry which is preliminary data.</text>
</comment>
<evidence type="ECO:0000259" key="1">
    <source>
        <dbReference type="Pfam" id="PF04248"/>
    </source>
</evidence>
<dbReference type="Gene3D" id="2.170.150.40">
    <property type="entry name" value="Domain of unknown function (DUF427)"/>
    <property type="match status" value="2"/>
</dbReference>
<evidence type="ECO:0000313" key="2">
    <source>
        <dbReference type="EMBL" id="CAK7229658.1"/>
    </source>
</evidence>
<dbReference type="InterPro" id="IPR007361">
    <property type="entry name" value="DUF427"/>
</dbReference>
<dbReference type="PANTHER" id="PTHR34310">
    <property type="entry name" value="DUF427 DOMAIN PROTEIN (AFU_ORTHOLOGUE AFUA_3G02220)"/>
    <property type="match status" value="1"/>
</dbReference>
<accession>A0ABP0CCN0</accession>
<feature type="domain" description="DUF427" evidence="1">
    <location>
        <begin position="136"/>
        <end position="230"/>
    </location>
</feature>
<feature type="domain" description="DUF427" evidence="1">
    <location>
        <begin position="22"/>
        <end position="58"/>
    </location>
</feature>
<evidence type="ECO:0000313" key="3">
    <source>
        <dbReference type="Proteomes" id="UP001642405"/>
    </source>
</evidence>
<keyword evidence="3" id="KW-1185">Reference proteome</keyword>
<dbReference type="InterPro" id="IPR038694">
    <property type="entry name" value="DUF427_sf"/>
</dbReference>
<dbReference type="Proteomes" id="UP001642405">
    <property type="component" value="Unassembled WGS sequence"/>
</dbReference>
<dbReference type="PANTHER" id="PTHR34310:SF9">
    <property type="entry name" value="BLR5716 PROTEIN"/>
    <property type="match status" value="1"/>
</dbReference>
<protein>
    <recommendedName>
        <fullName evidence="1">DUF427 domain-containing protein</fullName>
    </recommendedName>
</protein>
<name>A0ABP0CCN0_9PEZI</name>
<sequence length="243" mass="26773">MVDFSSLAANGPIKQEPTKRRIRAQLNGQWVVDTLDAVFVWESKYYPVYYVPVAAVENGPATVTKNGADSSAAGFTQGQIDVKGTTASVVFFDKGPLAGLARLEGVDWFAEDEKLIGGHPKDPYARIECLSSSRRVRVELRGTVLADSTNNVFLHESNLRTRHYLSPTAVVDHSVLRPSTTTTFCPYKGQASYYDVVLADGTEVKDGVWYYPIPTAESAPVHGRLAFYNEKFDVFIDGVKEAK</sequence>
<organism evidence="2 3">
    <name type="scientific">Sporothrix curviconia</name>
    <dbReference type="NCBI Taxonomy" id="1260050"/>
    <lineage>
        <taxon>Eukaryota</taxon>
        <taxon>Fungi</taxon>
        <taxon>Dikarya</taxon>
        <taxon>Ascomycota</taxon>
        <taxon>Pezizomycotina</taxon>
        <taxon>Sordariomycetes</taxon>
        <taxon>Sordariomycetidae</taxon>
        <taxon>Ophiostomatales</taxon>
        <taxon>Ophiostomataceae</taxon>
        <taxon>Sporothrix</taxon>
    </lineage>
</organism>
<reference evidence="2 3" key="1">
    <citation type="submission" date="2024-01" db="EMBL/GenBank/DDBJ databases">
        <authorList>
            <person name="Allen C."/>
            <person name="Tagirdzhanova G."/>
        </authorList>
    </citation>
    <scope>NUCLEOTIDE SEQUENCE [LARGE SCALE GENOMIC DNA]</scope>
</reference>
<gene>
    <name evidence="2" type="ORF">SCUCBS95973_007297</name>
</gene>
<dbReference type="Pfam" id="PF04248">
    <property type="entry name" value="NTP_transf_9"/>
    <property type="match status" value="2"/>
</dbReference>